<protein>
    <submittedName>
        <fullName evidence="2">Uncharacterized protein</fullName>
    </submittedName>
</protein>
<feature type="compositionally biased region" description="Low complexity" evidence="1">
    <location>
        <begin position="256"/>
        <end position="272"/>
    </location>
</feature>
<dbReference type="Proteomes" id="UP001521116">
    <property type="component" value="Unassembled WGS sequence"/>
</dbReference>
<proteinExistence type="predicted"/>
<evidence type="ECO:0000313" key="2">
    <source>
        <dbReference type="EMBL" id="KAL1618558.1"/>
    </source>
</evidence>
<dbReference type="PANTHER" id="PTHR42085:SF1">
    <property type="entry name" value="F-BOX DOMAIN-CONTAINING PROTEIN"/>
    <property type="match status" value="1"/>
</dbReference>
<dbReference type="InterPro" id="IPR038883">
    <property type="entry name" value="AN11006-like"/>
</dbReference>
<evidence type="ECO:0000313" key="3">
    <source>
        <dbReference type="Proteomes" id="UP001521116"/>
    </source>
</evidence>
<feature type="compositionally biased region" description="Polar residues" evidence="1">
    <location>
        <begin position="244"/>
        <end position="255"/>
    </location>
</feature>
<accession>A0ABR3SE69</accession>
<sequence length="540" mass="60338">MATSSSPSGHVFGFLDLPGEIRNNIYDHAVKDVCKGLETTLQLFGYETEPEDVVKLVMSLTDIRACHFHRPWSSFEVSDPRCLKSALRLYRLGWVSRAVRREFFSMLFAGLHFRVCRCGLQDLAHGRREAGGSKHHPPLSILRGNVRALLVETHSEDRYGPRVAWLLGKALPALQFKGQVATVGTSREIRIFSDAMKLVTAAFLAGKEYKSVKDALKRLYFEIDWLESRFFLLNDTIPDNLPTRTSFTRDSLPNINNASSDKNSTSTDNSTSLMRRGALKLAESPPPSPARHFKPASASPATMQSATSPPSPTASQASHSRDVSRFMGLAGELRNRIYECVLEDLTTTPDNPIGINAYKVNPRTSARRKNLASCRLGDVSRTVRKEFAPMLRAALQHFSICTCRAADDTDGVSDDLSRDLARGLLEPLHGRVQHLTLDKHGGEIYTGMQEMLHLGSALMFLRFKGQFKVVATETYAESIQRALSIYEIMSEGVALVESGRAFVLVQQTLIYYFTMQQAAVPFPVDYTIVEKTFLLDFSFW</sequence>
<keyword evidence="3" id="KW-1185">Reference proteome</keyword>
<evidence type="ECO:0000256" key="1">
    <source>
        <dbReference type="SAM" id="MobiDB-lite"/>
    </source>
</evidence>
<dbReference type="PANTHER" id="PTHR42085">
    <property type="entry name" value="F-BOX DOMAIN-CONTAINING PROTEIN"/>
    <property type="match status" value="1"/>
</dbReference>
<organism evidence="2 3">
    <name type="scientific">Neofusicoccum ribis</name>
    <dbReference type="NCBI Taxonomy" id="45134"/>
    <lineage>
        <taxon>Eukaryota</taxon>
        <taxon>Fungi</taxon>
        <taxon>Dikarya</taxon>
        <taxon>Ascomycota</taxon>
        <taxon>Pezizomycotina</taxon>
        <taxon>Dothideomycetes</taxon>
        <taxon>Dothideomycetes incertae sedis</taxon>
        <taxon>Botryosphaeriales</taxon>
        <taxon>Botryosphaeriaceae</taxon>
        <taxon>Neofusicoccum</taxon>
    </lineage>
</organism>
<name>A0ABR3SE69_9PEZI</name>
<dbReference type="EMBL" id="JAJVDC020000206">
    <property type="protein sequence ID" value="KAL1618558.1"/>
    <property type="molecule type" value="Genomic_DNA"/>
</dbReference>
<gene>
    <name evidence="2" type="ORF">SLS56_010532</name>
</gene>
<feature type="region of interest" description="Disordered" evidence="1">
    <location>
        <begin position="244"/>
        <end position="322"/>
    </location>
</feature>
<reference evidence="2 3" key="1">
    <citation type="submission" date="2024-02" db="EMBL/GenBank/DDBJ databases">
        <title>De novo assembly and annotation of 12 fungi associated with fruit tree decline syndrome in Ontario, Canada.</title>
        <authorList>
            <person name="Sulman M."/>
            <person name="Ellouze W."/>
            <person name="Ilyukhin E."/>
        </authorList>
    </citation>
    <scope>NUCLEOTIDE SEQUENCE [LARGE SCALE GENOMIC DNA]</scope>
    <source>
        <strain evidence="2 3">M1-105</strain>
    </source>
</reference>
<comment type="caution">
    <text evidence="2">The sequence shown here is derived from an EMBL/GenBank/DDBJ whole genome shotgun (WGS) entry which is preliminary data.</text>
</comment>
<feature type="compositionally biased region" description="Low complexity" evidence="1">
    <location>
        <begin position="295"/>
        <end position="318"/>
    </location>
</feature>